<keyword evidence="3" id="KW-1185">Reference proteome</keyword>
<comment type="caution">
    <text evidence="2">The sequence shown here is derived from an EMBL/GenBank/DDBJ whole genome shotgun (WGS) entry which is preliminary data.</text>
</comment>
<name>A0A9P8G2N5_AURME</name>
<organism evidence="2 3">
    <name type="scientific">Aureobasidium melanogenum</name>
    <name type="common">Aureobasidium pullulans var. melanogenum</name>
    <dbReference type="NCBI Taxonomy" id="46634"/>
    <lineage>
        <taxon>Eukaryota</taxon>
        <taxon>Fungi</taxon>
        <taxon>Dikarya</taxon>
        <taxon>Ascomycota</taxon>
        <taxon>Pezizomycotina</taxon>
        <taxon>Dothideomycetes</taxon>
        <taxon>Dothideomycetidae</taxon>
        <taxon>Dothideales</taxon>
        <taxon>Saccotheciaceae</taxon>
        <taxon>Aureobasidium</taxon>
    </lineage>
</organism>
<feature type="region of interest" description="Disordered" evidence="1">
    <location>
        <begin position="249"/>
        <end position="292"/>
    </location>
</feature>
<feature type="compositionally biased region" description="Basic and acidic residues" evidence="1">
    <location>
        <begin position="249"/>
        <end position="258"/>
    </location>
</feature>
<evidence type="ECO:0000313" key="3">
    <source>
        <dbReference type="Proteomes" id="UP000729357"/>
    </source>
</evidence>
<proteinExistence type="predicted"/>
<reference evidence="2" key="2">
    <citation type="submission" date="2021-08" db="EMBL/GenBank/DDBJ databases">
        <authorList>
            <person name="Gostincar C."/>
            <person name="Sun X."/>
            <person name="Song Z."/>
            <person name="Gunde-Cimerman N."/>
        </authorList>
    </citation>
    <scope>NUCLEOTIDE SEQUENCE</scope>
    <source>
        <strain evidence="2">EXF-9298</strain>
    </source>
</reference>
<dbReference type="Proteomes" id="UP000729357">
    <property type="component" value="Unassembled WGS sequence"/>
</dbReference>
<feature type="compositionally biased region" description="Basic and acidic residues" evidence="1">
    <location>
        <begin position="753"/>
        <end position="775"/>
    </location>
</feature>
<feature type="non-terminal residue" evidence="2">
    <location>
        <position position="1"/>
    </location>
</feature>
<dbReference type="AlphaFoldDB" id="A0A9P8G2N5"/>
<dbReference type="EMBL" id="JAHFXS010000083">
    <property type="protein sequence ID" value="KAG9989423.1"/>
    <property type="molecule type" value="Genomic_DNA"/>
</dbReference>
<reference evidence="2" key="1">
    <citation type="journal article" date="2021" name="J Fungi (Basel)">
        <title>Virulence traits and population genomics of the black yeast Aureobasidium melanogenum.</title>
        <authorList>
            <person name="Cernosa A."/>
            <person name="Sun X."/>
            <person name="Gostincar C."/>
            <person name="Fang C."/>
            <person name="Gunde-Cimerman N."/>
            <person name="Song Z."/>
        </authorList>
    </citation>
    <scope>NUCLEOTIDE SEQUENCE</scope>
    <source>
        <strain evidence="2">EXF-9298</strain>
    </source>
</reference>
<gene>
    <name evidence="2" type="ORF">KCU98_g1902</name>
</gene>
<evidence type="ECO:0000256" key="1">
    <source>
        <dbReference type="SAM" id="MobiDB-lite"/>
    </source>
</evidence>
<feature type="region of interest" description="Disordered" evidence="1">
    <location>
        <begin position="436"/>
        <end position="462"/>
    </location>
</feature>
<protein>
    <submittedName>
        <fullName evidence="2">Uncharacterized protein</fullName>
    </submittedName>
</protein>
<evidence type="ECO:0000313" key="2">
    <source>
        <dbReference type="EMBL" id="KAG9989423.1"/>
    </source>
</evidence>
<accession>A0A9P8G2N5</accession>
<feature type="compositionally biased region" description="Polar residues" evidence="1">
    <location>
        <begin position="441"/>
        <end position="453"/>
    </location>
</feature>
<feature type="region of interest" description="Disordered" evidence="1">
    <location>
        <begin position="708"/>
        <end position="797"/>
    </location>
</feature>
<sequence>MTAAIHIDGLTLRLKTDSSLSPVVEHQPVVAVFEDPTTKENDLLGQVSARNTCSDILRLSINVDEQTSKLFIALSIWIPTKRSRNKNNKQPRLMILVVPAETLTLESDCCNYNELVDQLPGIVSERPSDDKSGACKLLRVTFNIGPAKSYVIMPHYKRQVNVMEQQMTLLRKLRSLSESSRFQLFTNYDKKTFAAIGNLCKIQPGTVATPAVNLEQLYSSKQSGCIGMWKEHGLRAQCSVKERMVAACKDAEPPDEPHSALGPPRYEPRAPGFEKPSSSGNENPAPCPAGLALTGHHSSLTSFQLPSTAPPYSTHAELSSALHDTTWQHASVAAPESRSSTNLVTMTRHYHASTPVTPPSKTSTMEVPTSSHNYLATFLSGFSGYTNVASVMSVGCDRSPSSMECSVQERNCGLARATREDSFACVQVPATDPGNPAPIFASTSSYTTSQIPDSPTRKRRLSRSFNDETVRPAIRQFSTSPSICHDYETGFSPTVADSLSYHDVHARSGRVTADHDLCPVGQKVSFLSLWLLEAWEYCPDAHHVLQLELLSLATAINHSTRDEDITTDLGDLQRRLGLRGAILRGGEPWRTVEIRHFMHDVKAFYQGYEQYLCRKEPYPDTFDTDIDTMLDAHGPVLWPGGPRDQTRQPWLFLANDHPAYQHDLYYSLHRDNKIRPLFSSLLHKQVAVYHGNQKTMKQKEVKVEVEEGEVAATTTSSPAWPRSPLTNADTAADEPWSPDRNVRRVQSLAGAAEPRKMTVDQEFSLRKRKRGDDSPIIRASKSSGTSVAAPSPTRDDKVITTKNQNKMMKRQSTDDVVSLSQVSTAALHHRVSLCLTSNDFRWVIKDLPVVTLFSQAVRKQLEDLGHFPVGMAWYMTGPVALKTSSAAN</sequence>